<protein>
    <submittedName>
        <fullName evidence="4">Molecular chaperone</fullName>
    </submittedName>
</protein>
<sequence>MFIGFDYGTANCSVAVLENGVPRLLPLEGDSPFIPSTLCAPTREAVSEYLWRHFSIKPNDPVGEQLLRRAVAFNREEGIDIEPGDLRFGRSALATYLEDPEEVYYVKSPKSFLGATGLRDVQVSFFEDLVCAMMANIKQQAEANLQDDILQAVIGRPVNFQGSGGEKANQQAESILTAAAKRAGFKDVLFQFEPVAAGLEYESTLIQDSTVLVVDIGGGTTDCSLIQMGPSWRNQEDRHTSLLGHSGCRVGGNDLDIHLAFDQLMPLFGKGSTLQRGIDMPVTQFWNPIAINNVVAQSDFYASANRKVLEQLMRDASEPEKIARLINVHRETLGYQIVRGAEEAKILLSEQPTTQVTLPMVGEQLNVDINTEQLADAIVKPVTKITELVTEALAQAQIKPDAIFMTGGSARSPILRALLETTLPGVPIVAGDYFGSVTSGLARHAAARFA</sequence>
<dbReference type="Gene3D" id="3.30.420.40">
    <property type="match status" value="2"/>
</dbReference>
<evidence type="ECO:0000256" key="3">
    <source>
        <dbReference type="ARBA" id="ARBA00022840"/>
    </source>
</evidence>
<comment type="similarity">
    <text evidence="1">Belongs to the heat shock protein 70 family.</text>
</comment>
<keyword evidence="2" id="KW-0547">Nucleotide-binding</keyword>
<dbReference type="RefSeq" id="WP_016962455.1">
    <property type="nucleotide sequence ID" value="NZ_AJWN02000070.1"/>
</dbReference>
<name>A0A1E5C3N7_9GAMM</name>
<dbReference type="PANTHER" id="PTHR19375">
    <property type="entry name" value="HEAT SHOCK PROTEIN 70KDA"/>
    <property type="match status" value="1"/>
</dbReference>
<dbReference type="InterPro" id="IPR042054">
    <property type="entry name" value="YegD-like"/>
</dbReference>
<evidence type="ECO:0000256" key="2">
    <source>
        <dbReference type="ARBA" id="ARBA00022741"/>
    </source>
</evidence>
<dbReference type="GO" id="GO:0005524">
    <property type="term" value="F:ATP binding"/>
    <property type="evidence" value="ECO:0007669"/>
    <property type="project" value="UniProtKB-KW"/>
</dbReference>
<keyword evidence="5" id="KW-1185">Reference proteome</keyword>
<dbReference type="Gene3D" id="3.90.640.10">
    <property type="entry name" value="Actin, Chain A, domain 4"/>
    <property type="match status" value="1"/>
</dbReference>
<dbReference type="CDD" id="cd10231">
    <property type="entry name" value="ASKHA_NBD_HSP70_YegD-like"/>
    <property type="match status" value="1"/>
</dbReference>
<dbReference type="AlphaFoldDB" id="A0A1E5C3N7"/>
<organism evidence="4 5">
    <name type="scientific">Enterovibrio norvegicus FF-454</name>
    <dbReference type="NCBI Taxonomy" id="1185651"/>
    <lineage>
        <taxon>Bacteria</taxon>
        <taxon>Pseudomonadati</taxon>
        <taxon>Pseudomonadota</taxon>
        <taxon>Gammaproteobacteria</taxon>
        <taxon>Vibrionales</taxon>
        <taxon>Vibrionaceae</taxon>
        <taxon>Enterovibrio</taxon>
    </lineage>
</organism>
<dbReference type="InterPro" id="IPR013126">
    <property type="entry name" value="Hsp_70_fam"/>
</dbReference>
<dbReference type="NCBIfam" id="NF008673">
    <property type="entry name" value="PRK11678.1"/>
    <property type="match status" value="1"/>
</dbReference>
<keyword evidence="3" id="KW-0067">ATP-binding</keyword>
<dbReference type="InterPro" id="IPR043129">
    <property type="entry name" value="ATPase_NBD"/>
</dbReference>
<dbReference type="Proteomes" id="UP000095039">
    <property type="component" value="Unassembled WGS sequence"/>
</dbReference>
<proteinExistence type="inferred from homology"/>
<evidence type="ECO:0000313" key="4">
    <source>
        <dbReference type="EMBL" id="OEE60104.1"/>
    </source>
</evidence>
<gene>
    <name evidence="4" type="ORF">A1OK_12385</name>
</gene>
<reference evidence="4 5" key="1">
    <citation type="journal article" date="2012" name="Science">
        <title>Ecological populations of bacteria act as socially cohesive units of antibiotic production and resistance.</title>
        <authorList>
            <person name="Cordero O.X."/>
            <person name="Wildschutte H."/>
            <person name="Kirkup B."/>
            <person name="Proehl S."/>
            <person name="Ngo L."/>
            <person name="Hussain F."/>
            <person name="Le Roux F."/>
            <person name="Mincer T."/>
            <person name="Polz M.F."/>
        </authorList>
    </citation>
    <scope>NUCLEOTIDE SEQUENCE [LARGE SCALE GENOMIC DNA]</scope>
    <source>
        <strain evidence="4 5">FF-454</strain>
    </source>
</reference>
<dbReference type="Pfam" id="PF00012">
    <property type="entry name" value="HSP70"/>
    <property type="match status" value="2"/>
</dbReference>
<dbReference type="EMBL" id="AJWN02000070">
    <property type="protein sequence ID" value="OEE60104.1"/>
    <property type="molecule type" value="Genomic_DNA"/>
</dbReference>
<evidence type="ECO:0000313" key="5">
    <source>
        <dbReference type="Proteomes" id="UP000095039"/>
    </source>
</evidence>
<comment type="caution">
    <text evidence="4">The sequence shown here is derived from an EMBL/GenBank/DDBJ whole genome shotgun (WGS) entry which is preliminary data.</text>
</comment>
<dbReference type="GO" id="GO:0140662">
    <property type="term" value="F:ATP-dependent protein folding chaperone"/>
    <property type="evidence" value="ECO:0007669"/>
    <property type="project" value="InterPro"/>
</dbReference>
<dbReference type="InterPro" id="IPR018181">
    <property type="entry name" value="Heat_shock_70_CS"/>
</dbReference>
<dbReference type="SUPFAM" id="SSF53067">
    <property type="entry name" value="Actin-like ATPase domain"/>
    <property type="match status" value="2"/>
</dbReference>
<evidence type="ECO:0000256" key="1">
    <source>
        <dbReference type="ARBA" id="ARBA00007381"/>
    </source>
</evidence>
<accession>A0A1E5C3N7</accession>
<dbReference type="PROSITE" id="PS00329">
    <property type="entry name" value="HSP70_2"/>
    <property type="match status" value="1"/>
</dbReference>